<evidence type="ECO:0000256" key="2">
    <source>
        <dbReference type="SAM" id="MobiDB-lite"/>
    </source>
</evidence>
<reference evidence="4 5" key="1">
    <citation type="submission" date="2020-02" db="EMBL/GenBank/DDBJ databases">
        <title>Whole genome sequence of Halogeometricum borinquense strain wsp4.</title>
        <authorList>
            <person name="Verma D.K."/>
            <person name="Gopal K."/>
            <person name="Prasad E.S."/>
        </authorList>
    </citation>
    <scope>NUCLEOTIDE SEQUENCE [LARGE SCALE GENOMIC DNA]</scope>
    <source>
        <strain evidence="5">wsp4</strain>
    </source>
</reference>
<sequence length="344" mass="37455">MNRRAYLGLVGTTVGLSGCTGGGDQPRTNTDTTEPRTQDPNPQTAVEATVDNVSEGSGEYGLDVAEATAGEVFGDETLAMVVRSIERASRIGSFKRADDGKVFLKVRLAVKNVTSDQYLAFSGKSQTRVVDAEKQAYQQTQTFDQSGKQFTAGQLVPGEVSRGDLAYEIPEDASDLKLRFDFLASDPFSYDRVVVPLGDSPNSPEDVIQNFQIDVASPGEAIEFDGISVTVNSVDIAGNVGSANAGDGKEYAIVDFSVENKTDEQQQLSSLLQMWLKDGAGFPYSQDIIATSQLSEPFEDDYIDSRDTQRSKLVYKVAEGTVPLYWTLDFDLMKKADKGIWKVR</sequence>
<evidence type="ECO:0000313" key="5">
    <source>
        <dbReference type="Proteomes" id="UP000465846"/>
    </source>
</evidence>
<organism evidence="4 5">
    <name type="scientific">Halogeometricum borinquense</name>
    <dbReference type="NCBI Taxonomy" id="60847"/>
    <lineage>
        <taxon>Archaea</taxon>
        <taxon>Methanobacteriati</taxon>
        <taxon>Methanobacteriota</taxon>
        <taxon>Stenosarchaea group</taxon>
        <taxon>Halobacteria</taxon>
        <taxon>Halobacteriales</taxon>
        <taxon>Haloferacaceae</taxon>
        <taxon>Halogeometricum</taxon>
    </lineage>
</organism>
<dbReference type="InterPro" id="IPR029050">
    <property type="entry name" value="Immunoprotect_excell_Ig-like"/>
</dbReference>
<dbReference type="Pfam" id="PF11611">
    <property type="entry name" value="DUF4352"/>
    <property type="match status" value="2"/>
</dbReference>
<dbReference type="Proteomes" id="UP000465846">
    <property type="component" value="Chromosome"/>
</dbReference>
<gene>
    <name evidence="4" type="ORF">G3I44_16620</name>
</gene>
<dbReference type="AlphaFoldDB" id="A0A6C0UPE8"/>
<keyword evidence="1" id="KW-0732">Signal</keyword>
<dbReference type="InterPro" id="IPR029051">
    <property type="entry name" value="DUF4352"/>
</dbReference>
<accession>A0A6C0UPE8</accession>
<evidence type="ECO:0000256" key="1">
    <source>
        <dbReference type="ARBA" id="ARBA00022729"/>
    </source>
</evidence>
<name>A0A6C0UPE8_9EURY</name>
<protein>
    <submittedName>
        <fullName evidence="4">DUF4352 domain-containing protein</fullName>
    </submittedName>
</protein>
<dbReference type="PROSITE" id="PS51257">
    <property type="entry name" value="PROKAR_LIPOPROTEIN"/>
    <property type="match status" value="1"/>
</dbReference>
<dbReference type="EMBL" id="CP048739">
    <property type="protein sequence ID" value="QIB75759.1"/>
    <property type="molecule type" value="Genomic_DNA"/>
</dbReference>
<proteinExistence type="predicted"/>
<feature type="domain" description="DUF4352" evidence="3">
    <location>
        <begin position="70"/>
        <end position="181"/>
    </location>
</feature>
<feature type="domain" description="DUF4352" evidence="3">
    <location>
        <begin position="219"/>
        <end position="324"/>
    </location>
</feature>
<dbReference type="RefSeq" id="WP_163487499.1">
    <property type="nucleotide sequence ID" value="NZ_CP048739.1"/>
</dbReference>
<evidence type="ECO:0000313" key="4">
    <source>
        <dbReference type="EMBL" id="QIB75759.1"/>
    </source>
</evidence>
<evidence type="ECO:0000259" key="3">
    <source>
        <dbReference type="Pfam" id="PF11611"/>
    </source>
</evidence>
<dbReference type="Gene3D" id="2.60.40.1240">
    <property type="match status" value="2"/>
</dbReference>
<feature type="region of interest" description="Disordered" evidence="2">
    <location>
        <begin position="17"/>
        <end position="45"/>
    </location>
</feature>
<dbReference type="GeneID" id="44081059"/>